<keyword evidence="1" id="KW-0812">Transmembrane</keyword>
<accession>A0A511YM65</accession>
<organism evidence="2 3">
    <name type="scientific">Chryseobacterium hagamense</name>
    <dbReference type="NCBI Taxonomy" id="395935"/>
    <lineage>
        <taxon>Bacteria</taxon>
        <taxon>Pseudomonadati</taxon>
        <taxon>Bacteroidota</taxon>
        <taxon>Flavobacteriia</taxon>
        <taxon>Flavobacteriales</taxon>
        <taxon>Weeksellaceae</taxon>
        <taxon>Chryseobacterium group</taxon>
        <taxon>Chryseobacterium</taxon>
    </lineage>
</organism>
<keyword evidence="1" id="KW-1133">Transmembrane helix</keyword>
<feature type="transmembrane region" description="Helical" evidence="1">
    <location>
        <begin position="45"/>
        <end position="63"/>
    </location>
</feature>
<comment type="caution">
    <text evidence="2">The sequence shown here is derived from an EMBL/GenBank/DDBJ whole genome shotgun (WGS) entry which is preliminary data.</text>
</comment>
<dbReference type="PANTHER" id="PTHR36974">
    <property type="entry name" value="MEMBRANE PROTEIN-RELATED"/>
    <property type="match status" value="1"/>
</dbReference>
<protein>
    <submittedName>
        <fullName evidence="2">Membrane protein</fullName>
    </submittedName>
</protein>
<dbReference type="PANTHER" id="PTHR36974:SF1">
    <property type="entry name" value="DOXX FAMILY MEMBRANE PROTEIN"/>
    <property type="match status" value="1"/>
</dbReference>
<dbReference type="Proteomes" id="UP000321863">
    <property type="component" value="Unassembled WGS sequence"/>
</dbReference>
<evidence type="ECO:0000313" key="3">
    <source>
        <dbReference type="Proteomes" id="UP000321863"/>
    </source>
</evidence>
<dbReference type="EMBL" id="BJYJ01000009">
    <property type="protein sequence ID" value="GEN76287.1"/>
    <property type="molecule type" value="Genomic_DNA"/>
</dbReference>
<dbReference type="AlphaFoldDB" id="A0A511YM65"/>
<sequence>METKDISRVALGAFLITAGIGHLTFARKAFQAQVPEWVPLDKDDTVVYSGYAEIALGTAMIVTPKKYRKTMGKVVAGFFAAVFPGNIAQYKNRRDSFGLNTDNARLGRLFMQGPLIAWALKSTDEE</sequence>
<evidence type="ECO:0000313" key="2">
    <source>
        <dbReference type="EMBL" id="GEN76287.1"/>
    </source>
</evidence>
<proteinExistence type="predicted"/>
<keyword evidence="1" id="KW-0472">Membrane</keyword>
<name>A0A511YM65_9FLAO</name>
<dbReference type="OrthoDB" id="9788974at2"/>
<gene>
    <name evidence="2" type="ORF">CHA01nite_20270</name>
</gene>
<dbReference type="RefSeq" id="WP_146941213.1">
    <property type="nucleotide sequence ID" value="NZ_BJYJ01000009.1"/>
</dbReference>
<evidence type="ECO:0000256" key="1">
    <source>
        <dbReference type="SAM" id="Phobius"/>
    </source>
</evidence>
<reference evidence="2 3" key="1">
    <citation type="submission" date="2019-07" db="EMBL/GenBank/DDBJ databases">
        <title>Whole genome shotgun sequence of Chryseobacterium hagamense NBRC 105253.</title>
        <authorList>
            <person name="Hosoyama A."/>
            <person name="Uohara A."/>
            <person name="Ohji S."/>
            <person name="Ichikawa N."/>
        </authorList>
    </citation>
    <scope>NUCLEOTIDE SEQUENCE [LARGE SCALE GENOMIC DNA]</scope>
    <source>
        <strain evidence="2 3">NBRC 105253</strain>
    </source>
</reference>
<keyword evidence="3" id="KW-1185">Reference proteome</keyword>